<dbReference type="CDD" id="cd07440">
    <property type="entry name" value="RGS"/>
    <property type="match status" value="1"/>
</dbReference>
<dbReference type="PANTHER" id="PTHR10845:SF267">
    <property type="entry name" value="REGULATOR OF G PROTEIN SIGNALING DOMAIN PROTEIN (AFU_ORTHOLOGUE AFUA_6G06860)"/>
    <property type="match status" value="1"/>
</dbReference>
<dbReference type="Gene3D" id="1.10.167.10">
    <property type="entry name" value="Regulator of G-protein Signalling 4, domain 2"/>
    <property type="match status" value="1"/>
</dbReference>
<evidence type="ECO:0000313" key="4">
    <source>
        <dbReference type="Proteomes" id="UP000094236"/>
    </source>
</evidence>
<protein>
    <recommendedName>
        <fullName evidence="2">RGS domain-containing protein</fullName>
    </recommendedName>
</protein>
<evidence type="ECO:0000256" key="1">
    <source>
        <dbReference type="SAM" id="MobiDB-lite"/>
    </source>
</evidence>
<feature type="region of interest" description="Disordered" evidence="1">
    <location>
        <begin position="190"/>
        <end position="259"/>
    </location>
</feature>
<dbReference type="SUPFAM" id="SSF48097">
    <property type="entry name" value="Regulator of G-protein signaling, RGS"/>
    <property type="match status" value="1"/>
</dbReference>
<dbReference type="SMART" id="SM00315">
    <property type="entry name" value="RGS"/>
    <property type="match status" value="1"/>
</dbReference>
<dbReference type="InterPro" id="IPR036305">
    <property type="entry name" value="RGS_sf"/>
</dbReference>
<accession>A0A1E4TW78</accession>
<dbReference type="Pfam" id="PF00615">
    <property type="entry name" value="RGS"/>
    <property type="match status" value="1"/>
</dbReference>
<dbReference type="AlphaFoldDB" id="A0A1E4TW78"/>
<evidence type="ECO:0000313" key="3">
    <source>
        <dbReference type="EMBL" id="ODV95987.1"/>
    </source>
</evidence>
<dbReference type="OrthoDB" id="10266999at2759"/>
<dbReference type="PROSITE" id="PS50132">
    <property type="entry name" value="RGS"/>
    <property type="match status" value="1"/>
</dbReference>
<feature type="compositionally biased region" description="Low complexity" evidence="1">
    <location>
        <begin position="190"/>
        <end position="225"/>
    </location>
</feature>
<dbReference type="STRING" id="669874.A0A1E4TW78"/>
<reference evidence="4" key="1">
    <citation type="submission" date="2016-05" db="EMBL/GenBank/DDBJ databases">
        <title>Comparative genomics of biotechnologically important yeasts.</title>
        <authorList>
            <consortium name="DOE Joint Genome Institute"/>
            <person name="Riley R."/>
            <person name="Haridas S."/>
            <person name="Wolfe K.H."/>
            <person name="Lopes M.R."/>
            <person name="Hittinger C.T."/>
            <person name="Goker M."/>
            <person name="Salamov A."/>
            <person name="Wisecaver J."/>
            <person name="Long T.M."/>
            <person name="Aerts A.L."/>
            <person name="Barry K."/>
            <person name="Choi C."/>
            <person name="Clum A."/>
            <person name="Coughlan A.Y."/>
            <person name="Deshpande S."/>
            <person name="Douglass A.P."/>
            <person name="Hanson S.J."/>
            <person name="Klenk H.-P."/>
            <person name="Labutti K."/>
            <person name="Lapidus A."/>
            <person name="Lindquist E."/>
            <person name="Lipzen A."/>
            <person name="Meier-Kolthoff J.P."/>
            <person name="Ohm R.A."/>
            <person name="Otillar R.P."/>
            <person name="Pangilinan J."/>
            <person name="Peng Y."/>
            <person name="Rokas A."/>
            <person name="Rosa C.A."/>
            <person name="Scheuner C."/>
            <person name="Sibirny A.A."/>
            <person name="Slot J.C."/>
            <person name="Stielow J.B."/>
            <person name="Sun H."/>
            <person name="Kurtzman C.P."/>
            <person name="Blackwell M."/>
            <person name="Grigoriev I.V."/>
            <person name="Jeffries T.W."/>
        </authorList>
    </citation>
    <scope>NUCLEOTIDE SEQUENCE [LARGE SCALE GENOMIC DNA]</scope>
    <source>
        <strain evidence="4">NRRL Y-2460</strain>
    </source>
</reference>
<keyword evidence="4" id="KW-1185">Reference proteome</keyword>
<proteinExistence type="predicted"/>
<dbReference type="Proteomes" id="UP000094236">
    <property type="component" value="Unassembled WGS sequence"/>
</dbReference>
<evidence type="ECO:0000259" key="2">
    <source>
        <dbReference type="PROSITE" id="PS50132"/>
    </source>
</evidence>
<feature type="domain" description="RGS" evidence="2">
    <location>
        <begin position="63"/>
        <end position="156"/>
    </location>
</feature>
<dbReference type="InterPro" id="IPR044926">
    <property type="entry name" value="RGS_subdomain_2"/>
</dbReference>
<name>A0A1E4TW78_PACTA</name>
<organism evidence="3 4">
    <name type="scientific">Pachysolen tannophilus NRRL Y-2460</name>
    <dbReference type="NCBI Taxonomy" id="669874"/>
    <lineage>
        <taxon>Eukaryota</taxon>
        <taxon>Fungi</taxon>
        <taxon>Dikarya</taxon>
        <taxon>Ascomycota</taxon>
        <taxon>Saccharomycotina</taxon>
        <taxon>Pichiomycetes</taxon>
        <taxon>Pachysolenaceae</taxon>
        <taxon>Pachysolen</taxon>
    </lineage>
</organism>
<gene>
    <name evidence="3" type="ORF">PACTADRAFT_80065</name>
</gene>
<sequence length="372" mass="41109">MDFLDSTSYVNAGLPKVTTLSSSLDTSTTLNNKSNENVAYQDGGLLVEDEIPPLELVLAGSSSSPYSRNNFAKFLLNRHCLENLEFYLEIERFQQLSHPIEKEYSWKFLSSNFIEADSPKEVNLPSSVKNELVSSLIPTNEALEEATKVIVNLLHDGYVEFTSSKIREHNESLQKQSSDKSISEYYYLASPSTQQSQPQSQSKSQSQLQIQAQAQAPQPQSNSHSFNGRPNGRCISPLSPEDSTAGSSTNHDDNEFPFLMSDNEEQSDVPSINSNFHRENSNIATTNSQRQSSVVEDVLETPPIQSTNMIRNSSVTSINSASRSSLGSIFAGSFKNSNSLIGNANGNNDSNWKKAAKKLKWRRLSTNSSTEA</sequence>
<dbReference type="EMBL" id="KV454013">
    <property type="protein sequence ID" value="ODV95987.1"/>
    <property type="molecule type" value="Genomic_DNA"/>
</dbReference>
<dbReference type="InterPro" id="IPR016137">
    <property type="entry name" value="RGS"/>
</dbReference>
<dbReference type="PANTHER" id="PTHR10845">
    <property type="entry name" value="REGULATOR OF G PROTEIN SIGNALING"/>
    <property type="match status" value="1"/>
</dbReference>